<name>A0A165SI70_9APHY</name>
<dbReference type="STRING" id="1314783.A0A165SI70"/>
<keyword evidence="2" id="KW-1185">Reference proteome</keyword>
<organism evidence="1 2">
    <name type="scientific">Daedalea quercina L-15889</name>
    <dbReference type="NCBI Taxonomy" id="1314783"/>
    <lineage>
        <taxon>Eukaryota</taxon>
        <taxon>Fungi</taxon>
        <taxon>Dikarya</taxon>
        <taxon>Basidiomycota</taxon>
        <taxon>Agaricomycotina</taxon>
        <taxon>Agaricomycetes</taxon>
        <taxon>Polyporales</taxon>
        <taxon>Fomitopsis</taxon>
    </lineage>
</organism>
<protein>
    <recommendedName>
        <fullName evidence="3">BTB domain-containing protein</fullName>
    </recommendedName>
</protein>
<proteinExistence type="predicted"/>
<dbReference type="AlphaFoldDB" id="A0A165SI70"/>
<dbReference type="Proteomes" id="UP000076727">
    <property type="component" value="Unassembled WGS sequence"/>
</dbReference>
<evidence type="ECO:0000313" key="2">
    <source>
        <dbReference type="Proteomes" id="UP000076727"/>
    </source>
</evidence>
<accession>A0A165SI70</accession>
<dbReference type="EMBL" id="KV429043">
    <property type="protein sequence ID" value="KZT72032.1"/>
    <property type="molecule type" value="Genomic_DNA"/>
</dbReference>
<sequence>MEQPHLPGVGGPVIAPVSTTFQPTAMMGITLPDIVLASTDNVLFYVHRTRLIAVSANGFNHLIPFYLPLKVDDRAPSILVSERAEVLNIVLHTIYDISSTQFLPSFETVSEATNVLARYGVDLKLHAGPSQSLHSLISSFAPYRPIDTFALAASHNLEDVAVASSAHLLAYRLSTLTDELAERMGSIYLKRLVFLHLGRIEALKALLLTPPHRHQVVPDCNEEVQPALMRAWALASAHLLWDARPNLSTHLLQATLLFFEKDIKCELCKACLHERITVLMREWAAVKVCTRWSG</sequence>
<evidence type="ECO:0000313" key="1">
    <source>
        <dbReference type="EMBL" id="KZT72032.1"/>
    </source>
</evidence>
<evidence type="ECO:0008006" key="3">
    <source>
        <dbReference type="Google" id="ProtNLM"/>
    </source>
</evidence>
<dbReference type="OrthoDB" id="3265815at2759"/>
<gene>
    <name evidence="1" type="ORF">DAEQUDRAFT_706336</name>
</gene>
<reference evidence="1 2" key="1">
    <citation type="journal article" date="2016" name="Mol. Biol. Evol.">
        <title>Comparative Genomics of Early-Diverging Mushroom-Forming Fungi Provides Insights into the Origins of Lignocellulose Decay Capabilities.</title>
        <authorList>
            <person name="Nagy L.G."/>
            <person name="Riley R."/>
            <person name="Tritt A."/>
            <person name="Adam C."/>
            <person name="Daum C."/>
            <person name="Floudas D."/>
            <person name="Sun H."/>
            <person name="Yadav J.S."/>
            <person name="Pangilinan J."/>
            <person name="Larsson K.H."/>
            <person name="Matsuura K."/>
            <person name="Barry K."/>
            <person name="Labutti K."/>
            <person name="Kuo R."/>
            <person name="Ohm R.A."/>
            <person name="Bhattacharya S.S."/>
            <person name="Shirouzu T."/>
            <person name="Yoshinaga Y."/>
            <person name="Martin F.M."/>
            <person name="Grigoriev I.V."/>
            <person name="Hibbett D.S."/>
        </authorList>
    </citation>
    <scope>NUCLEOTIDE SEQUENCE [LARGE SCALE GENOMIC DNA]</scope>
    <source>
        <strain evidence="1 2">L-15889</strain>
    </source>
</reference>